<organism evidence="1 2">
    <name type="scientific">Eumeta variegata</name>
    <name type="common">Bagworm moth</name>
    <name type="synonym">Eumeta japonica</name>
    <dbReference type="NCBI Taxonomy" id="151549"/>
    <lineage>
        <taxon>Eukaryota</taxon>
        <taxon>Metazoa</taxon>
        <taxon>Ecdysozoa</taxon>
        <taxon>Arthropoda</taxon>
        <taxon>Hexapoda</taxon>
        <taxon>Insecta</taxon>
        <taxon>Pterygota</taxon>
        <taxon>Neoptera</taxon>
        <taxon>Endopterygota</taxon>
        <taxon>Lepidoptera</taxon>
        <taxon>Glossata</taxon>
        <taxon>Ditrysia</taxon>
        <taxon>Tineoidea</taxon>
        <taxon>Psychidae</taxon>
        <taxon>Oiketicinae</taxon>
        <taxon>Eumeta</taxon>
    </lineage>
</organism>
<dbReference type="Proteomes" id="UP000299102">
    <property type="component" value="Unassembled WGS sequence"/>
</dbReference>
<reference evidence="1 2" key="1">
    <citation type="journal article" date="2019" name="Commun. Biol.">
        <title>The bagworm genome reveals a unique fibroin gene that provides high tensile strength.</title>
        <authorList>
            <person name="Kono N."/>
            <person name="Nakamura H."/>
            <person name="Ohtoshi R."/>
            <person name="Tomita M."/>
            <person name="Numata K."/>
            <person name="Arakawa K."/>
        </authorList>
    </citation>
    <scope>NUCLEOTIDE SEQUENCE [LARGE SCALE GENOMIC DNA]</scope>
</reference>
<dbReference type="EMBL" id="BGZK01000422">
    <property type="protein sequence ID" value="GBP42698.1"/>
    <property type="molecule type" value="Genomic_DNA"/>
</dbReference>
<sequence length="104" mass="11674">MPIADRYVAYSFSEERAATAAYRILSVLRDSTDVIVPGTCGLVTHTLEHTIGTCCYACTFVVSRVRTERSRYVWLDHEYPGARDEATRIWNVQSVRGLTSLLAS</sequence>
<dbReference type="AlphaFoldDB" id="A0A4C1VU98"/>
<accession>A0A4C1VU98</accession>
<keyword evidence="2" id="KW-1185">Reference proteome</keyword>
<comment type="caution">
    <text evidence="1">The sequence shown here is derived from an EMBL/GenBank/DDBJ whole genome shotgun (WGS) entry which is preliminary data.</text>
</comment>
<protein>
    <submittedName>
        <fullName evidence="1">Uncharacterized protein</fullName>
    </submittedName>
</protein>
<evidence type="ECO:0000313" key="1">
    <source>
        <dbReference type="EMBL" id="GBP42698.1"/>
    </source>
</evidence>
<proteinExistence type="predicted"/>
<gene>
    <name evidence="1" type="ORF">EVAR_21973_1</name>
</gene>
<name>A0A4C1VU98_EUMVA</name>
<evidence type="ECO:0000313" key="2">
    <source>
        <dbReference type="Proteomes" id="UP000299102"/>
    </source>
</evidence>